<dbReference type="AlphaFoldDB" id="M0DIL2"/>
<keyword evidence="2" id="KW-1185">Reference proteome</keyword>
<dbReference type="EMBL" id="AOIV01000004">
    <property type="protein sequence ID" value="ELZ34537.1"/>
    <property type="molecule type" value="Genomic_DNA"/>
</dbReference>
<evidence type="ECO:0000313" key="2">
    <source>
        <dbReference type="Proteomes" id="UP000011513"/>
    </source>
</evidence>
<name>M0DIL2_HALPD</name>
<dbReference type="Proteomes" id="UP000011513">
    <property type="component" value="Unassembled WGS sequence"/>
</dbReference>
<dbReference type="PROSITE" id="PS51257">
    <property type="entry name" value="PROKAR_LIPOPROTEIN"/>
    <property type="match status" value="1"/>
</dbReference>
<reference evidence="1 2" key="1">
    <citation type="journal article" date="2014" name="PLoS Genet.">
        <title>Phylogenetically driven sequencing of extremely halophilic archaea reveals strategies for static and dynamic osmo-response.</title>
        <authorList>
            <person name="Becker E.A."/>
            <person name="Seitzer P.M."/>
            <person name="Tritt A."/>
            <person name="Larsen D."/>
            <person name="Krusor M."/>
            <person name="Yao A.I."/>
            <person name="Wu D."/>
            <person name="Madern D."/>
            <person name="Eisen J.A."/>
            <person name="Darling A.E."/>
            <person name="Facciotti M.T."/>
        </authorList>
    </citation>
    <scope>NUCLEOTIDE SEQUENCE [LARGE SCALE GENOMIC DNA]</scope>
    <source>
        <strain evidence="1 2">JCM 14848</strain>
    </source>
</reference>
<organism evidence="1 2">
    <name type="scientific">Halogeometricum pallidum JCM 14848</name>
    <dbReference type="NCBI Taxonomy" id="1227487"/>
    <lineage>
        <taxon>Archaea</taxon>
        <taxon>Methanobacteriati</taxon>
        <taxon>Methanobacteriota</taxon>
        <taxon>Stenosarchaea group</taxon>
        <taxon>Halobacteria</taxon>
        <taxon>Halobacteriales</taxon>
        <taxon>Haloferacaceae</taxon>
        <taxon>Halogeometricum</taxon>
    </lineage>
</organism>
<dbReference type="InParanoid" id="M0DIL2"/>
<protein>
    <recommendedName>
        <fullName evidence="3">Lipoprotein</fullName>
    </recommendedName>
</protein>
<dbReference type="eggNOG" id="arCOG09341">
    <property type="taxonomic scope" value="Archaea"/>
</dbReference>
<evidence type="ECO:0000313" key="1">
    <source>
        <dbReference type="EMBL" id="ELZ34537.1"/>
    </source>
</evidence>
<accession>M0DIL2</accession>
<gene>
    <name evidence="1" type="ORF">C474_02491</name>
</gene>
<comment type="caution">
    <text evidence="1">The sequence shown here is derived from an EMBL/GenBank/DDBJ whole genome shotgun (WGS) entry which is preliminary data.</text>
</comment>
<proteinExistence type="predicted"/>
<evidence type="ECO:0008006" key="3">
    <source>
        <dbReference type="Google" id="ProtNLM"/>
    </source>
</evidence>
<sequence>MFMRRRQFLALGAVVSVAGCSGSFGGEQHGRLNLTVRNDRADAITVQVEVVDAEGLNYEFEEVRIDSGVAETFGVLVGTDGRHEVTVTGDDRRSQLAWNVDSCLRFRGTVRVTAERVEVASKCIQQR</sequence>